<evidence type="ECO:0000313" key="2">
    <source>
        <dbReference type="EMBL" id="KAJ7011727.1"/>
    </source>
</evidence>
<protein>
    <submittedName>
        <fullName evidence="2">Uncharacterized protein</fullName>
    </submittedName>
</protein>
<comment type="caution">
    <text evidence="2">The sequence shown here is derived from an EMBL/GenBank/DDBJ whole genome shotgun (WGS) entry which is preliminary data.</text>
</comment>
<dbReference type="AlphaFoldDB" id="A0AAD6RPG5"/>
<feature type="chain" id="PRO_5042186066" evidence="1">
    <location>
        <begin position="27"/>
        <end position="52"/>
    </location>
</feature>
<accession>A0AAD6RPG5</accession>
<gene>
    <name evidence="2" type="ORF">NC653_001976</name>
</gene>
<name>A0AAD6RPG5_9ROSI</name>
<keyword evidence="3" id="KW-1185">Reference proteome</keyword>
<reference evidence="2 3" key="1">
    <citation type="journal article" date="2023" name="Mol. Ecol. Resour.">
        <title>Chromosome-level genome assembly of a triploid poplar Populus alba 'Berolinensis'.</title>
        <authorList>
            <person name="Chen S."/>
            <person name="Yu Y."/>
            <person name="Wang X."/>
            <person name="Wang S."/>
            <person name="Zhang T."/>
            <person name="Zhou Y."/>
            <person name="He R."/>
            <person name="Meng N."/>
            <person name="Wang Y."/>
            <person name="Liu W."/>
            <person name="Liu Z."/>
            <person name="Liu J."/>
            <person name="Guo Q."/>
            <person name="Huang H."/>
            <person name="Sederoff R.R."/>
            <person name="Wang G."/>
            <person name="Qu G."/>
            <person name="Chen S."/>
        </authorList>
    </citation>
    <scope>NUCLEOTIDE SEQUENCE [LARGE SCALE GENOMIC DNA]</scope>
    <source>
        <strain evidence="2">SC-2020</strain>
    </source>
</reference>
<proteinExistence type="predicted"/>
<dbReference type="EMBL" id="JAQIZT010000001">
    <property type="protein sequence ID" value="KAJ7011727.1"/>
    <property type="molecule type" value="Genomic_DNA"/>
</dbReference>
<sequence length="52" mass="5920">MLLGTHAELQIQLCLHLLLLIPWNKGWYIPGMFCCMKVQSQNLSYPSSQASL</sequence>
<feature type="signal peptide" evidence="1">
    <location>
        <begin position="1"/>
        <end position="26"/>
    </location>
</feature>
<keyword evidence="1" id="KW-0732">Signal</keyword>
<evidence type="ECO:0000313" key="3">
    <source>
        <dbReference type="Proteomes" id="UP001164929"/>
    </source>
</evidence>
<organism evidence="2 3">
    <name type="scientific">Populus alba x Populus x berolinensis</name>
    <dbReference type="NCBI Taxonomy" id="444605"/>
    <lineage>
        <taxon>Eukaryota</taxon>
        <taxon>Viridiplantae</taxon>
        <taxon>Streptophyta</taxon>
        <taxon>Embryophyta</taxon>
        <taxon>Tracheophyta</taxon>
        <taxon>Spermatophyta</taxon>
        <taxon>Magnoliopsida</taxon>
        <taxon>eudicotyledons</taxon>
        <taxon>Gunneridae</taxon>
        <taxon>Pentapetalae</taxon>
        <taxon>rosids</taxon>
        <taxon>fabids</taxon>
        <taxon>Malpighiales</taxon>
        <taxon>Salicaceae</taxon>
        <taxon>Saliceae</taxon>
        <taxon>Populus</taxon>
    </lineage>
</organism>
<dbReference type="Proteomes" id="UP001164929">
    <property type="component" value="Chromosome 1"/>
</dbReference>
<evidence type="ECO:0000256" key="1">
    <source>
        <dbReference type="SAM" id="SignalP"/>
    </source>
</evidence>